<sequence length="183" mass="20966">MQDLYDELWGKELRVIEDRPCSIPWPQHGFRPGYKVDLKEIGDEAFPDPEFAKGKKEQVFKVLRARSELPCGTNRLLVCQEFETIERKLLKVESDKWTDINPKLAIPVGDLNLDYKVAGQPDSVVDSHGSVTDANSLFDLPKDQKWALWILMDEELKDASWNRKVHGWFMALAASPAKIRGSR</sequence>
<gene>
    <name evidence="1" type="ORF">L873DRAFT_1899767</name>
</gene>
<accession>A0A3N4JQD6</accession>
<name>A0A3N4JQD6_9PEZI</name>
<evidence type="ECO:0000313" key="1">
    <source>
        <dbReference type="EMBL" id="RPB00387.1"/>
    </source>
</evidence>
<dbReference type="AlphaFoldDB" id="A0A3N4JQD6"/>
<proteinExistence type="predicted"/>
<reference evidence="1 2" key="1">
    <citation type="journal article" date="2018" name="Nat. Ecol. Evol.">
        <title>Pezizomycetes genomes reveal the molecular basis of ectomycorrhizal truffle lifestyle.</title>
        <authorList>
            <person name="Murat C."/>
            <person name="Payen T."/>
            <person name="Noel B."/>
            <person name="Kuo A."/>
            <person name="Morin E."/>
            <person name="Chen J."/>
            <person name="Kohler A."/>
            <person name="Krizsan K."/>
            <person name="Balestrini R."/>
            <person name="Da Silva C."/>
            <person name="Montanini B."/>
            <person name="Hainaut M."/>
            <person name="Levati E."/>
            <person name="Barry K.W."/>
            <person name="Belfiori B."/>
            <person name="Cichocki N."/>
            <person name="Clum A."/>
            <person name="Dockter R.B."/>
            <person name="Fauchery L."/>
            <person name="Guy J."/>
            <person name="Iotti M."/>
            <person name="Le Tacon F."/>
            <person name="Lindquist E.A."/>
            <person name="Lipzen A."/>
            <person name="Malagnac F."/>
            <person name="Mello A."/>
            <person name="Molinier V."/>
            <person name="Miyauchi S."/>
            <person name="Poulain J."/>
            <person name="Riccioni C."/>
            <person name="Rubini A."/>
            <person name="Sitrit Y."/>
            <person name="Splivallo R."/>
            <person name="Traeger S."/>
            <person name="Wang M."/>
            <person name="Zifcakova L."/>
            <person name="Wipf D."/>
            <person name="Zambonelli A."/>
            <person name="Paolocci F."/>
            <person name="Nowrousian M."/>
            <person name="Ottonello S."/>
            <person name="Baldrian P."/>
            <person name="Spatafora J.W."/>
            <person name="Henrissat B."/>
            <person name="Nagy L.G."/>
            <person name="Aury J.M."/>
            <person name="Wincker P."/>
            <person name="Grigoriev I.V."/>
            <person name="Bonfante P."/>
            <person name="Martin F.M."/>
        </authorList>
    </citation>
    <scope>NUCLEOTIDE SEQUENCE [LARGE SCALE GENOMIC DNA]</scope>
    <source>
        <strain evidence="1 2">120613-1</strain>
    </source>
</reference>
<organism evidence="1 2">
    <name type="scientific">Choiromyces venosus 120613-1</name>
    <dbReference type="NCBI Taxonomy" id="1336337"/>
    <lineage>
        <taxon>Eukaryota</taxon>
        <taxon>Fungi</taxon>
        <taxon>Dikarya</taxon>
        <taxon>Ascomycota</taxon>
        <taxon>Pezizomycotina</taxon>
        <taxon>Pezizomycetes</taxon>
        <taxon>Pezizales</taxon>
        <taxon>Tuberaceae</taxon>
        <taxon>Choiromyces</taxon>
    </lineage>
</organism>
<dbReference type="EMBL" id="ML120380">
    <property type="protein sequence ID" value="RPB00387.1"/>
    <property type="molecule type" value="Genomic_DNA"/>
</dbReference>
<evidence type="ECO:0000313" key="2">
    <source>
        <dbReference type="Proteomes" id="UP000276215"/>
    </source>
</evidence>
<dbReference type="Proteomes" id="UP000276215">
    <property type="component" value="Unassembled WGS sequence"/>
</dbReference>
<dbReference type="OrthoDB" id="5431120at2759"/>
<protein>
    <submittedName>
        <fullName evidence="1">Uncharacterized protein</fullName>
    </submittedName>
</protein>
<keyword evidence="2" id="KW-1185">Reference proteome</keyword>